<keyword evidence="2" id="KW-0963">Cytoplasm</keyword>
<dbReference type="Pfam" id="PF10672">
    <property type="entry name" value="Methyltrans_SAM"/>
    <property type="match status" value="1"/>
</dbReference>
<dbReference type="SUPFAM" id="SSF53335">
    <property type="entry name" value="S-adenosyl-L-methionine-dependent methyltransferases"/>
    <property type="match status" value="1"/>
</dbReference>
<reference evidence="11" key="1">
    <citation type="journal article" date="2019" name="Int. J. Syst. Evol. Microbiol.">
        <title>The Global Catalogue of Microorganisms (GCM) 10K type strain sequencing project: providing services to taxonomists for standard genome sequencing and annotation.</title>
        <authorList>
            <consortium name="The Broad Institute Genomics Platform"/>
            <consortium name="The Broad Institute Genome Sequencing Center for Infectious Disease"/>
            <person name="Wu L."/>
            <person name="Ma J."/>
        </authorList>
    </citation>
    <scope>NUCLEOTIDE SEQUENCE [LARGE SCALE GENOMIC DNA]</scope>
    <source>
        <strain evidence="11">CGMCC 1.16306</strain>
    </source>
</reference>
<dbReference type="CDD" id="cd21153">
    <property type="entry name" value="PUA_RlmI"/>
    <property type="match status" value="1"/>
</dbReference>
<comment type="similarity">
    <text evidence="8">Belongs to the methyltransferase superfamily. RlmI family.</text>
</comment>
<evidence type="ECO:0000256" key="7">
    <source>
        <dbReference type="ARBA" id="ARBA00022884"/>
    </source>
</evidence>
<evidence type="ECO:0000259" key="9">
    <source>
        <dbReference type="SMART" id="SM00359"/>
    </source>
</evidence>
<keyword evidence="7" id="KW-0694">RNA-binding</keyword>
<sequence length="409" mass="46044">MFHTAFPEIQPQILAVKVTANGERLVRQHHPWIFSESITKINKDGHAGDIAIIFSHSKNRPIGVGLYDPQSDIRIKMLHFGSGATLNAEFFSEKITHAYKLRLKLLETETNSYRLLFGENDGFPGFIVDVYAQVMVVKLYSEIWLPYFETILKELLATTKAETVVLRLSRKLQESKKVSALQLHDGQILFGILKDENVLFVEHGINFAANVIQGHKTGYFLDHRENRRRVGILSRNKTVLDVFSYAGGFSVHALANGATEVTSVDISKQALEVASENATLNINSGKHLTLCGDAFVILQELISEGKQYDVVVIDPPSFAKNKKEIKIALKKYAQLARLGIDLTKKRGKLILASCSSRVVAEDFFKINSEALKSQKRRFEVQLKTQHDIDHPVTFPEGAYLKTAYYKLLD</sequence>
<evidence type="ECO:0000313" key="10">
    <source>
        <dbReference type="EMBL" id="MFC7357175.1"/>
    </source>
</evidence>
<organism evidence="10 11">
    <name type="scientific">Jejudonia soesokkakensis</name>
    <dbReference type="NCBI Taxonomy" id="1323432"/>
    <lineage>
        <taxon>Bacteria</taxon>
        <taxon>Pseudomonadati</taxon>
        <taxon>Bacteroidota</taxon>
        <taxon>Flavobacteriia</taxon>
        <taxon>Flavobacteriales</taxon>
        <taxon>Flavobacteriaceae</taxon>
        <taxon>Jejudonia</taxon>
    </lineage>
</organism>
<dbReference type="SUPFAM" id="SSF88697">
    <property type="entry name" value="PUA domain-like"/>
    <property type="match status" value="1"/>
</dbReference>
<dbReference type="Gene3D" id="3.40.50.150">
    <property type="entry name" value="Vaccinia Virus protein VP39"/>
    <property type="match status" value="1"/>
</dbReference>
<evidence type="ECO:0000313" key="11">
    <source>
        <dbReference type="Proteomes" id="UP001596415"/>
    </source>
</evidence>
<keyword evidence="5 10" id="KW-0808">Transferase</keyword>
<evidence type="ECO:0000256" key="1">
    <source>
        <dbReference type="ARBA" id="ARBA00004496"/>
    </source>
</evidence>
<dbReference type="SMART" id="SM00359">
    <property type="entry name" value="PUA"/>
    <property type="match status" value="1"/>
</dbReference>
<dbReference type="Pfam" id="PF17785">
    <property type="entry name" value="PUA_3"/>
    <property type="match status" value="1"/>
</dbReference>
<evidence type="ECO:0000256" key="4">
    <source>
        <dbReference type="ARBA" id="ARBA00022603"/>
    </source>
</evidence>
<evidence type="ECO:0000256" key="5">
    <source>
        <dbReference type="ARBA" id="ARBA00022679"/>
    </source>
</evidence>
<dbReference type="Proteomes" id="UP001596415">
    <property type="component" value="Unassembled WGS sequence"/>
</dbReference>
<comment type="subcellular location">
    <subcellularLocation>
        <location evidence="1">Cytoplasm</location>
    </subcellularLocation>
</comment>
<dbReference type="PROSITE" id="PS50890">
    <property type="entry name" value="PUA"/>
    <property type="match status" value="1"/>
</dbReference>
<dbReference type="InterPro" id="IPR036974">
    <property type="entry name" value="PUA_sf"/>
</dbReference>
<dbReference type="RefSeq" id="WP_380217022.1">
    <property type="nucleotide sequence ID" value="NZ_JBHTBN010000002.1"/>
</dbReference>
<dbReference type="CDD" id="cd02440">
    <property type="entry name" value="AdoMet_MTases"/>
    <property type="match status" value="1"/>
</dbReference>
<dbReference type="InterPro" id="IPR019614">
    <property type="entry name" value="SAM-dep_methyl-trfase"/>
</dbReference>
<comment type="caution">
    <text evidence="10">The sequence shown here is derived from an EMBL/GenBank/DDBJ whole genome shotgun (WGS) entry which is preliminary data.</text>
</comment>
<keyword evidence="4 10" id="KW-0489">Methyltransferase</keyword>
<dbReference type="EC" id="2.1.1.-" evidence="10"/>
<evidence type="ECO:0000256" key="6">
    <source>
        <dbReference type="ARBA" id="ARBA00022691"/>
    </source>
</evidence>
<dbReference type="InterPro" id="IPR002478">
    <property type="entry name" value="PUA"/>
</dbReference>
<dbReference type="InterPro" id="IPR029063">
    <property type="entry name" value="SAM-dependent_MTases_sf"/>
</dbReference>
<dbReference type="PANTHER" id="PTHR42873">
    <property type="entry name" value="RIBOSOMAL RNA LARGE SUBUNIT METHYLTRANSFERASE"/>
    <property type="match status" value="1"/>
</dbReference>
<evidence type="ECO:0000256" key="8">
    <source>
        <dbReference type="ARBA" id="ARBA00038091"/>
    </source>
</evidence>
<evidence type="ECO:0000256" key="2">
    <source>
        <dbReference type="ARBA" id="ARBA00022490"/>
    </source>
</evidence>
<dbReference type="EMBL" id="JBHTBN010000002">
    <property type="protein sequence ID" value="MFC7357175.1"/>
    <property type="molecule type" value="Genomic_DNA"/>
</dbReference>
<dbReference type="GO" id="GO:0032259">
    <property type="term" value="P:methylation"/>
    <property type="evidence" value="ECO:0007669"/>
    <property type="project" value="UniProtKB-KW"/>
</dbReference>
<dbReference type="PANTHER" id="PTHR42873:SF1">
    <property type="entry name" value="S-ADENOSYLMETHIONINE-DEPENDENT METHYLTRANSFERASE DOMAIN-CONTAINING PROTEIN"/>
    <property type="match status" value="1"/>
</dbReference>
<protein>
    <submittedName>
        <fullName evidence="10">Class I SAM-dependent rRNA methyltransferase</fullName>
        <ecNumber evidence="10">2.1.1.-</ecNumber>
    </submittedName>
</protein>
<dbReference type="Gene3D" id="3.30.750.80">
    <property type="entry name" value="RNA methyltransferase domain (HRMD) like"/>
    <property type="match status" value="1"/>
</dbReference>
<accession>A0ABW2MTN0</accession>
<keyword evidence="6" id="KW-0949">S-adenosyl-L-methionine</keyword>
<name>A0ABW2MTN0_9FLAO</name>
<gene>
    <name evidence="10" type="ORF">ACFQO1_05725</name>
</gene>
<keyword evidence="11" id="KW-1185">Reference proteome</keyword>
<feature type="domain" description="PUA" evidence="9">
    <location>
        <begin position="14"/>
        <end position="100"/>
    </location>
</feature>
<dbReference type="GO" id="GO:0008168">
    <property type="term" value="F:methyltransferase activity"/>
    <property type="evidence" value="ECO:0007669"/>
    <property type="project" value="UniProtKB-KW"/>
</dbReference>
<dbReference type="InterPro" id="IPR015947">
    <property type="entry name" value="PUA-like_sf"/>
</dbReference>
<dbReference type="CDD" id="cd11572">
    <property type="entry name" value="RlmI_M_like"/>
    <property type="match status" value="1"/>
</dbReference>
<dbReference type="Gene3D" id="2.30.130.10">
    <property type="entry name" value="PUA domain"/>
    <property type="match status" value="1"/>
</dbReference>
<dbReference type="InterPro" id="IPR041532">
    <property type="entry name" value="RlmI-like_PUA"/>
</dbReference>
<keyword evidence="3" id="KW-0698">rRNA processing</keyword>
<proteinExistence type="inferred from homology"/>
<evidence type="ECO:0000256" key="3">
    <source>
        <dbReference type="ARBA" id="ARBA00022552"/>
    </source>
</evidence>